<dbReference type="EMBL" id="CP108133">
    <property type="protein sequence ID" value="WTP49382.1"/>
    <property type="molecule type" value="Genomic_DNA"/>
</dbReference>
<protein>
    <submittedName>
        <fullName evidence="1">DUF6461 domain-containing protein</fullName>
    </submittedName>
</protein>
<dbReference type="RefSeq" id="WP_189776254.1">
    <property type="nucleotide sequence ID" value="NZ_BMVY01000024.1"/>
</dbReference>
<proteinExistence type="predicted"/>
<name>A0ABZ1JCP7_9ACTN</name>
<sequence length="212" mass="23115">MTASTSDYMWFEERFPDLAASYCLTLVHEVSPAELLHRLGGRAEPARAGVAELVEAAYDFHAPSSGLRTLFGMTSIGPWTLMVEPNGWHGVDEERALPASAGTRWISHYDNGNANNDGSFLWAENTDRRLQFDLRDAGYRCGSQPDALLDVIRRLGFEFPGEPVPTDGFDADSDADVAVPASFALAEHLTQVRLTPSHLAEATFVCGSVKIG</sequence>
<reference evidence="1" key="1">
    <citation type="submission" date="2022-10" db="EMBL/GenBank/DDBJ databases">
        <title>The complete genomes of actinobacterial strains from the NBC collection.</title>
        <authorList>
            <person name="Joergensen T.S."/>
            <person name="Alvarez Arevalo M."/>
            <person name="Sterndorff E.B."/>
            <person name="Faurdal D."/>
            <person name="Vuksanovic O."/>
            <person name="Mourched A.-S."/>
            <person name="Charusanti P."/>
            <person name="Shaw S."/>
            <person name="Blin K."/>
            <person name="Weber T."/>
        </authorList>
    </citation>
    <scope>NUCLEOTIDE SEQUENCE</scope>
    <source>
        <strain evidence="1">NBC_00189</strain>
    </source>
</reference>
<dbReference type="Pfam" id="PF20062">
    <property type="entry name" value="DUF6461"/>
    <property type="match status" value="1"/>
</dbReference>
<dbReference type="InterPro" id="IPR045592">
    <property type="entry name" value="DUF6461"/>
</dbReference>
<accession>A0ABZ1JCP7</accession>
<dbReference type="Proteomes" id="UP001432166">
    <property type="component" value="Chromosome"/>
</dbReference>
<organism evidence="1 2">
    <name type="scientific">Streptomyces tauricus</name>
    <dbReference type="NCBI Taxonomy" id="68274"/>
    <lineage>
        <taxon>Bacteria</taxon>
        <taxon>Bacillati</taxon>
        <taxon>Actinomycetota</taxon>
        <taxon>Actinomycetes</taxon>
        <taxon>Kitasatosporales</taxon>
        <taxon>Streptomycetaceae</taxon>
        <taxon>Streptomyces</taxon>
        <taxon>Streptomyces aurantiacus group</taxon>
    </lineage>
</organism>
<gene>
    <name evidence="1" type="ORF">OG288_14365</name>
</gene>
<evidence type="ECO:0000313" key="1">
    <source>
        <dbReference type="EMBL" id="WTP49382.1"/>
    </source>
</evidence>
<keyword evidence="2" id="KW-1185">Reference proteome</keyword>
<evidence type="ECO:0000313" key="2">
    <source>
        <dbReference type="Proteomes" id="UP001432166"/>
    </source>
</evidence>